<dbReference type="InterPro" id="IPR024079">
    <property type="entry name" value="MetalloPept_cat_dom_sf"/>
</dbReference>
<dbReference type="EMBL" id="OV725077">
    <property type="protein sequence ID" value="CAH1392033.1"/>
    <property type="molecule type" value="Genomic_DNA"/>
</dbReference>
<evidence type="ECO:0000313" key="11">
    <source>
        <dbReference type="EMBL" id="CAH1392033.1"/>
    </source>
</evidence>
<dbReference type="GO" id="GO:0005886">
    <property type="term" value="C:plasma membrane"/>
    <property type="evidence" value="ECO:0007669"/>
    <property type="project" value="UniProtKB-SubCell"/>
</dbReference>
<keyword evidence="7" id="KW-0862">Zinc</keyword>
<sequence>MVPHTTTELRGLRDELYEALFKRPRHTRPFKCAKYVKSFLNMAISYKFATINDLKETSEKVKWMLRDITSSFKELVASLPWMDLETKEATWKKASAIKSFIGYPKWLLEDGELEKFYKHVQINDGQFLESLVSIKAAEVRTILESVGEPPNNQSLGALNYGAIGSILGHELTHAFDIEGKEYDGEGRKISWWSDEMTKQYNDRAQCFVKQYDKFAFNKINTVNGTLTLAENIADNGGVREALHAYRHYVKRNGEEPYLPGLEHYTHEQLFFLAFANVWCEKTTESDEIMSLGDVHSPNKFRVLGTLGNSPEFADAWNCPRKTKMNPENKCILW</sequence>
<dbReference type="GO" id="GO:0016485">
    <property type="term" value="P:protein processing"/>
    <property type="evidence" value="ECO:0007669"/>
    <property type="project" value="TreeGrafter"/>
</dbReference>
<keyword evidence="4" id="KW-0645">Protease</keyword>
<organism evidence="11 12">
    <name type="scientific">Nezara viridula</name>
    <name type="common">Southern green stink bug</name>
    <name type="synonym">Cimex viridulus</name>
    <dbReference type="NCBI Taxonomy" id="85310"/>
    <lineage>
        <taxon>Eukaryota</taxon>
        <taxon>Metazoa</taxon>
        <taxon>Ecdysozoa</taxon>
        <taxon>Arthropoda</taxon>
        <taxon>Hexapoda</taxon>
        <taxon>Insecta</taxon>
        <taxon>Pterygota</taxon>
        <taxon>Neoptera</taxon>
        <taxon>Paraneoptera</taxon>
        <taxon>Hemiptera</taxon>
        <taxon>Heteroptera</taxon>
        <taxon>Panheteroptera</taxon>
        <taxon>Pentatomomorpha</taxon>
        <taxon>Pentatomoidea</taxon>
        <taxon>Pentatomidae</taxon>
        <taxon>Pentatominae</taxon>
        <taxon>Nezara</taxon>
    </lineage>
</organism>
<accession>A0A9P0E8W3</accession>
<dbReference type="GO" id="GO:0046872">
    <property type="term" value="F:metal ion binding"/>
    <property type="evidence" value="ECO:0007669"/>
    <property type="project" value="UniProtKB-KW"/>
</dbReference>
<evidence type="ECO:0000259" key="9">
    <source>
        <dbReference type="Pfam" id="PF01431"/>
    </source>
</evidence>
<dbReference type="PROSITE" id="PS51885">
    <property type="entry name" value="NEPRILYSIN"/>
    <property type="match status" value="1"/>
</dbReference>
<proteinExistence type="inferred from homology"/>
<dbReference type="Pfam" id="PF01431">
    <property type="entry name" value="Peptidase_M13"/>
    <property type="match status" value="1"/>
</dbReference>
<feature type="domain" description="Peptidase M13 N-terminal" evidence="10">
    <location>
        <begin position="2"/>
        <end position="104"/>
    </location>
</feature>
<name>A0A9P0E8W3_NEZVI</name>
<dbReference type="AlphaFoldDB" id="A0A9P0E8W3"/>
<evidence type="ECO:0000256" key="1">
    <source>
        <dbReference type="ARBA" id="ARBA00001947"/>
    </source>
</evidence>
<protein>
    <submittedName>
        <fullName evidence="11">Uncharacterized protein</fullName>
    </submittedName>
</protein>
<evidence type="ECO:0000313" key="12">
    <source>
        <dbReference type="Proteomes" id="UP001152798"/>
    </source>
</evidence>
<keyword evidence="5" id="KW-0479">Metal-binding</keyword>
<evidence type="ECO:0000256" key="5">
    <source>
        <dbReference type="ARBA" id="ARBA00022723"/>
    </source>
</evidence>
<dbReference type="PRINTS" id="PR00786">
    <property type="entry name" value="NEPRILYSIN"/>
</dbReference>
<comment type="cofactor">
    <cofactor evidence="1">
        <name>Zn(2+)</name>
        <dbReference type="ChEBI" id="CHEBI:29105"/>
    </cofactor>
</comment>
<feature type="domain" description="Peptidase M13 C-terminal" evidence="9">
    <location>
        <begin position="156"/>
        <end position="330"/>
    </location>
</feature>
<keyword evidence="6" id="KW-0378">Hydrolase</keyword>
<dbReference type="SUPFAM" id="SSF55486">
    <property type="entry name" value="Metalloproteases ('zincins'), catalytic domain"/>
    <property type="match status" value="1"/>
</dbReference>
<dbReference type="PANTHER" id="PTHR11733">
    <property type="entry name" value="ZINC METALLOPROTEASE FAMILY M13 NEPRILYSIN-RELATED"/>
    <property type="match status" value="1"/>
</dbReference>
<dbReference type="Pfam" id="PF05649">
    <property type="entry name" value="Peptidase_M13_N"/>
    <property type="match status" value="1"/>
</dbReference>
<keyword evidence="8" id="KW-0482">Metalloprotease</keyword>
<evidence type="ECO:0000256" key="2">
    <source>
        <dbReference type="ARBA" id="ARBA00004401"/>
    </source>
</evidence>
<evidence type="ECO:0000256" key="6">
    <source>
        <dbReference type="ARBA" id="ARBA00022801"/>
    </source>
</evidence>
<dbReference type="InterPro" id="IPR008753">
    <property type="entry name" value="Peptidase_M13_N"/>
</dbReference>
<evidence type="ECO:0000259" key="10">
    <source>
        <dbReference type="Pfam" id="PF05649"/>
    </source>
</evidence>
<keyword evidence="12" id="KW-1185">Reference proteome</keyword>
<dbReference type="OrthoDB" id="6475849at2759"/>
<dbReference type="Gene3D" id="3.40.390.10">
    <property type="entry name" value="Collagenase (Catalytic Domain)"/>
    <property type="match status" value="1"/>
</dbReference>
<comment type="similarity">
    <text evidence="3">Belongs to the peptidase M13 family.</text>
</comment>
<dbReference type="CDD" id="cd08662">
    <property type="entry name" value="M13"/>
    <property type="match status" value="1"/>
</dbReference>
<evidence type="ECO:0000256" key="4">
    <source>
        <dbReference type="ARBA" id="ARBA00022670"/>
    </source>
</evidence>
<reference evidence="11" key="1">
    <citation type="submission" date="2022-01" db="EMBL/GenBank/DDBJ databases">
        <authorList>
            <person name="King R."/>
        </authorList>
    </citation>
    <scope>NUCLEOTIDE SEQUENCE</scope>
</reference>
<evidence type="ECO:0000256" key="8">
    <source>
        <dbReference type="ARBA" id="ARBA00023049"/>
    </source>
</evidence>
<evidence type="ECO:0000256" key="7">
    <source>
        <dbReference type="ARBA" id="ARBA00022833"/>
    </source>
</evidence>
<evidence type="ECO:0000256" key="3">
    <source>
        <dbReference type="ARBA" id="ARBA00007357"/>
    </source>
</evidence>
<dbReference type="Proteomes" id="UP001152798">
    <property type="component" value="Chromosome 1"/>
</dbReference>
<dbReference type="InterPro" id="IPR018497">
    <property type="entry name" value="Peptidase_M13_C"/>
</dbReference>
<comment type="subcellular location">
    <subcellularLocation>
        <location evidence="2">Cell membrane</location>
        <topology evidence="2">Single-pass type II membrane protein</topology>
    </subcellularLocation>
</comment>
<dbReference type="InterPro" id="IPR000718">
    <property type="entry name" value="Peptidase_M13"/>
</dbReference>
<gene>
    <name evidence="11" type="ORF">NEZAVI_LOCUS2935</name>
</gene>
<dbReference type="GO" id="GO:0004222">
    <property type="term" value="F:metalloendopeptidase activity"/>
    <property type="evidence" value="ECO:0007669"/>
    <property type="project" value="InterPro"/>
</dbReference>
<dbReference type="PANTHER" id="PTHR11733:SF133">
    <property type="entry name" value="PHOSPHATE-REGULATING NEUTRAL ENDOPEPTIDASE PHEX"/>
    <property type="match status" value="1"/>
</dbReference>